<feature type="compositionally biased region" description="Basic and acidic residues" evidence="1">
    <location>
        <begin position="240"/>
        <end position="249"/>
    </location>
</feature>
<dbReference type="GO" id="GO:0036503">
    <property type="term" value="P:ERAD pathway"/>
    <property type="evidence" value="ECO:0007669"/>
    <property type="project" value="TreeGrafter"/>
</dbReference>
<dbReference type="InterPro" id="IPR001012">
    <property type="entry name" value="UBX_dom"/>
</dbReference>
<dbReference type="AlphaFoldDB" id="A0AAF0IK60"/>
<feature type="compositionally biased region" description="Polar residues" evidence="1">
    <location>
        <begin position="138"/>
        <end position="148"/>
    </location>
</feature>
<feature type="compositionally biased region" description="Polar residues" evidence="1">
    <location>
        <begin position="435"/>
        <end position="446"/>
    </location>
</feature>
<name>A0AAF0IK60_9EURO</name>
<feature type="compositionally biased region" description="Polar residues" evidence="1">
    <location>
        <begin position="230"/>
        <end position="239"/>
    </location>
</feature>
<dbReference type="GO" id="GO:0005783">
    <property type="term" value="C:endoplasmic reticulum"/>
    <property type="evidence" value="ECO:0007669"/>
    <property type="project" value="TreeGrafter"/>
</dbReference>
<dbReference type="Pfam" id="PF23187">
    <property type="entry name" value="UBX7_N"/>
    <property type="match status" value="1"/>
</dbReference>
<dbReference type="PANTHER" id="PTHR46424:SF1">
    <property type="entry name" value="UBX DOMAIN-CONTAINING PROTEIN 4"/>
    <property type="match status" value="1"/>
</dbReference>
<proteinExistence type="predicted"/>
<feature type="compositionally biased region" description="Low complexity" evidence="1">
    <location>
        <begin position="414"/>
        <end position="425"/>
    </location>
</feature>
<dbReference type="Pfam" id="PF00789">
    <property type="entry name" value="UBX"/>
    <property type="match status" value="1"/>
</dbReference>
<dbReference type="CDD" id="cd01767">
    <property type="entry name" value="UBX"/>
    <property type="match status" value="1"/>
</dbReference>
<feature type="compositionally biased region" description="Basic and acidic residues" evidence="1">
    <location>
        <begin position="215"/>
        <end position="229"/>
    </location>
</feature>
<evidence type="ECO:0000313" key="4">
    <source>
        <dbReference type="Proteomes" id="UP001219355"/>
    </source>
</evidence>
<dbReference type="Gene3D" id="3.10.20.90">
    <property type="entry name" value="Phosphatidylinositol 3-kinase Catalytic Subunit, Chain A, domain 1"/>
    <property type="match status" value="1"/>
</dbReference>
<gene>
    <name evidence="3" type="ORF">PRK78_002991</name>
</gene>
<feature type="domain" description="UBX" evidence="2">
    <location>
        <begin position="247"/>
        <end position="336"/>
    </location>
</feature>
<feature type="region of interest" description="Disordered" evidence="1">
    <location>
        <begin position="109"/>
        <end position="191"/>
    </location>
</feature>
<protein>
    <recommendedName>
        <fullName evidence="2">UBX domain-containing protein</fullName>
    </recommendedName>
</protein>
<reference evidence="3" key="1">
    <citation type="submission" date="2023-03" db="EMBL/GenBank/DDBJ databases">
        <title>Emydomyces testavorans Genome Sequence.</title>
        <authorList>
            <person name="Hoyer L."/>
        </authorList>
    </citation>
    <scope>NUCLEOTIDE SEQUENCE</scope>
    <source>
        <strain evidence="3">16-2883</strain>
    </source>
</reference>
<feature type="compositionally biased region" description="Polar residues" evidence="1">
    <location>
        <begin position="115"/>
        <end position="127"/>
    </location>
</feature>
<dbReference type="SMART" id="SM00166">
    <property type="entry name" value="UBX"/>
    <property type="match status" value="1"/>
</dbReference>
<feature type="compositionally biased region" description="Basic and acidic residues" evidence="1">
    <location>
        <begin position="448"/>
        <end position="457"/>
    </location>
</feature>
<sequence length="457" mass="50687">MFYRGDLQSGIALAVQEAKQVICFVRDDGEESARWENEYLADEELLSSSSVALRLSAGSQEAEFLASFCPINKTPTLVAIKNGVLQEYIVSGTTEDALKRRLKAILTPAEVPRPQQLSQIPQTSSPAIPQPSIPLSEPHNTNIPTSEPEQSEEEITAELAKRESIRQGKRRALSPEPAPQQQDPAKDTQKIWRQQQLNRERHEREERERVLALIRHDKEERKAKAEQQRLSHASQNHSQDFQKHDKPIRDKSKVSEYRLQIRLFDGSSIRSNFAPTQTIRNDVRPWIDGQRTDGNTPYTLKQILTPLPNKSISISEEDHSLSELGLGPTANLVMIPVHNYTEAYAASESSLPIRGLYAGYNLVAGTVGTVAGALGSFLGLGQGQAVPQSAAAPGRSIPAADPAPATAGGENIGRNARVSRSNNVRTLYDQHPEQGDQQFYNGNQLNFEPRKNQDKED</sequence>
<feature type="region of interest" description="Disordered" evidence="1">
    <location>
        <begin position="215"/>
        <end position="249"/>
    </location>
</feature>
<evidence type="ECO:0000313" key="3">
    <source>
        <dbReference type="EMBL" id="WEW57524.1"/>
    </source>
</evidence>
<dbReference type="SUPFAM" id="SSF54236">
    <property type="entry name" value="Ubiquitin-like"/>
    <property type="match status" value="1"/>
</dbReference>
<dbReference type="InterPro" id="IPR029071">
    <property type="entry name" value="Ubiquitin-like_domsf"/>
</dbReference>
<evidence type="ECO:0000256" key="1">
    <source>
        <dbReference type="SAM" id="MobiDB-lite"/>
    </source>
</evidence>
<dbReference type="Proteomes" id="UP001219355">
    <property type="component" value="Chromosome 2"/>
</dbReference>
<dbReference type="EMBL" id="CP120628">
    <property type="protein sequence ID" value="WEW57524.1"/>
    <property type="molecule type" value="Genomic_DNA"/>
</dbReference>
<evidence type="ECO:0000259" key="2">
    <source>
        <dbReference type="SMART" id="SM00166"/>
    </source>
</evidence>
<keyword evidence="4" id="KW-1185">Reference proteome</keyword>
<feature type="region of interest" description="Disordered" evidence="1">
    <location>
        <begin position="388"/>
        <end position="457"/>
    </location>
</feature>
<feature type="compositionally biased region" description="Low complexity" evidence="1">
    <location>
        <begin position="398"/>
        <end position="407"/>
    </location>
</feature>
<accession>A0AAF0IK60</accession>
<organism evidence="3 4">
    <name type="scientific">Emydomyces testavorans</name>
    <dbReference type="NCBI Taxonomy" id="2070801"/>
    <lineage>
        <taxon>Eukaryota</taxon>
        <taxon>Fungi</taxon>
        <taxon>Dikarya</taxon>
        <taxon>Ascomycota</taxon>
        <taxon>Pezizomycotina</taxon>
        <taxon>Eurotiomycetes</taxon>
        <taxon>Eurotiomycetidae</taxon>
        <taxon>Onygenales</taxon>
        <taxon>Nannizziopsiaceae</taxon>
        <taxon>Emydomyces</taxon>
    </lineage>
</organism>
<dbReference type="PANTHER" id="PTHR46424">
    <property type="entry name" value="UBX DOMAIN-CONTAINING PROTEIN 4"/>
    <property type="match status" value="1"/>
</dbReference>